<dbReference type="KEGG" id="lpav:PLANPX_1206"/>
<gene>
    <name evidence="1" type="ORF">PLANPX_1206</name>
</gene>
<name>A0A5K7X4I1_9BACT</name>
<reference evidence="2" key="1">
    <citation type="submission" date="2019-10" db="EMBL/GenBank/DDBJ databases">
        <title>Lacipirellula parvula gen. nov., sp. nov., representing a lineage of planctomycetes widespread in freshwater anoxic habitats, and description of the family Lacipirellulaceae.</title>
        <authorList>
            <person name="Dedysh S.N."/>
            <person name="Kulichevskaya I.S."/>
            <person name="Beletsky A.V."/>
            <person name="Rakitin A.L."/>
            <person name="Mardanov A.V."/>
            <person name="Ivanova A.A."/>
            <person name="Saltykova V.X."/>
            <person name="Rijpstra W.I.C."/>
            <person name="Sinninghe Damste J.S."/>
            <person name="Ravin N.V."/>
        </authorList>
    </citation>
    <scope>NUCLEOTIDE SEQUENCE [LARGE SCALE GENOMIC DNA]</scope>
    <source>
        <strain evidence="2">PX69</strain>
    </source>
</reference>
<protein>
    <submittedName>
        <fullName evidence="1">Uncharacterized protein</fullName>
    </submittedName>
</protein>
<evidence type="ECO:0000313" key="1">
    <source>
        <dbReference type="EMBL" id="BBO31594.1"/>
    </source>
</evidence>
<organism evidence="1 2">
    <name type="scientific">Lacipirellula parvula</name>
    <dbReference type="NCBI Taxonomy" id="2650471"/>
    <lineage>
        <taxon>Bacteria</taxon>
        <taxon>Pseudomonadati</taxon>
        <taxon>Planctomycetota</taxon>
        <taxon>Planctomycetia</taxon>
        <taxon>Pirellulales</taxon>
        <taxon>Lacipirellulaceae</taxon>
        <taxon>Lacipirellula</taxon>
    </lineage>
</organism>
<accession>A0A5K7X4I1</accession>
<evidence type="ECO:0000313" key="2">
    <source>
        <dbReference type="Proteomes" id="UP000326837"/>
    </source>
</evidence>
<dbReference type="Proteomes" id="UP000326837">
    <property type="component" value="Chromosome"/>
</dbReference>
<sequence length="90" mass="10057">MSLRPTTREYFDEVLSLPHDRTAPAEPTAWYATDDGRVIAEVGFDPVSERWLGVVYAQSPEGWQEVDRHGEGYFDLDDAERAIVSSAAAL</sequence>
<keyword evidence="2" id="KW-1185">Reference proteome</keyword>
<dbReference type="RefSeq" id="WP_152097708.1">
    <property type="nucleotide sequence ID" value="NZ_AP021861.1"/>
</dbReference>
<proteinExistence type="predicted"/>
<dbReference type="EMBL" id="AP021861">
    <property type="protein sequence ID" value="BBO31594.1"/>
    <property type="molecule type" value="Genomic_DNA"/>
</dbReference>
<dbReference type="AlphaFoldDB" id="A0A5K7X4I1"/>